<evidence type="ECO:0000256" key="7">
    <source>
        <dbReference type="RuleBase" id="RU367138"/>
    </source>
</evidence>
<reference evidence="9" key="1">
    <citation type="submission" date="2019-04" db="EMBL/GenBank/DDBJ databases">
        <title>Analysis of the testis transcriptome of the Chagas disease vector Rhodnius prolixus.</title>
        <authorList>
            <person name="Cesar J."/>
            <person name="Ribeiro J.M."/>
            <person name="Pereira M.H."/>
            <person name="Araujo R.N."/>
            <person name="Gontijo N.F."/>
            <person name="Pessoa G."/>
            <person name="Sant'Anna M.V."/>
            <person name="Sorgine M.H."/>
            <person name="Majerowicz D."/>
            <person name="Carvalho A.B."/>
            <person name="Braz G."/>
            <person name="Mesquita R."/>
            <person name="Lagerblad P.O."/>
            <person name="Koerich L.B."/>
        </authorList>
    </citation>
    <scope>NUCLEOTIDE SEQUENCE</scope>
</reference>
<evidence type="ECO:0000259" key="8">
    <source>
        <dbReference type="Pfam" id="PF04987"/>
    </source>
</evidence>
<dbReference type="GO" id="GO:0006506">
    <property type="term" value="P:GPI anchor biosynthetic process"/>
    <property type="evidence" value="ECO:0007669"/>
    <property type="project" value="UniProtKB-UniPathway"/>
</dbReference>
<feature type="transmembrane region" description="Helical" evidence="7">
    <location>
        <begin position="464"/>
        <end position="480"/>
    </location>
</feature>
<comment type="pathway">
    <text evidence="2 7">Glycolipid biosynthesis; glycosylphosphatidylinositol-anchor biosynthesis.</text>
</comment>
<feature type="transmembrane region" description="Helical" evidence="7">
    <location>
        <begin position="500"/>
        <end position="517"/>
    </location>
</feature>
<dbReference type="SUPFAM" id="SSF53649">
    <property type="entry name" value="Alkaline phosphatase-like"/>
    <property type="match status" value="1"/>
</dbReference>
<keyword evidence="7" id="KW-0812">Transmembrane</keyword>
<dbReference type="AlphaFoldDB" id="A0A4P6D6C5"/>
<feature type="transmembrane region" description="Helical" evidence="7">
    <location>
        <begin position="749"/>
        <end position="771"/>
    </location>
</feature>
<evidence type="ECO:0000256" key="6">
    <source>
        <dbReference type="ARBA" id="ARBA00022824"/>
    </source>
</evidence>
<proteinExistence type="inferred from homology"/>
<feature type="transmembrane region" description="Helical" evidence="7">
    <location>
        <begin position="816"/>
        <end position="839"/>
    </location>
</feature>
<keyword evidence="7" id="KW-0472">Membrane</keyword>
<dbReference type="PANTHER" id="PTHR12250:SF0">
    <property type="entry name" value="GPI ETHANOLAMINE PHOSPHATE TRANSFERASE 1"/>
    <property type="match status" value="1"/>
</dbReference>
<keyword evidence="7" id="KW-1133">Transmembrane helix</keyword>
<dbReference type="InterPro" id="IPR017852">
    <property type="entry name" value="GPI_EtnP_transferase_1_C"/>
</dbReference>
<feature type="transmembrane region" description="Helical" evidence="7">
    <location>
        <begin position="778"/>
        <end position="796"/>
    </location>
</feature>
<comment type="similarity">
    <text evidence="3 7">Belongs to the PIGG/PIGN/PIGO family. PIGN subfamily.</text>
</comment>
<keyword evidence="6 7" id="KW-0256">Endoplasmic reticulum</keyword>
<feature type="transmembrane region" description="Helical" evidence="7">
    <location>
        <begin position="676"/>
        <end position="692"/>
    </location>
</feature>
<comment type="function">
    <text evidence="7">Ethanolamine phosphate transferase involved in glycosylphosphatidylinositol-anchor biosynthesis. Transfers ethanolamine phosphate to the first alpha-1,4-linked mannose of the glycosylphosphatidylinositol precursor of GPI-anchor.</text>
</comment>
<dbReference type="InterPro" id="IPR007070">
    <property type="entry name" value="GPI_EtnP_transferase_1"/>
</dbReference>
<dbReference type="EC" id="2.-.-.-" evidence="7"/>
<dbReference type="Gene3D" id="3.40.720.10">
    <property type="entry name" value="Alkaline Phosphatase, subunit A"/>
    <property type="match status" value="1"/>
</dbReference>
<feature type="transmembrane region" description="Helical" evidence="7">
    <location>
        <begin position="547"/>
        <end position="567"/>
    </location>
</feature>
<dbReference type="EMBL" id="GHKJ01000015">
    <property type="protein sequence ID" value="MOY45045.1"/>
    <property type="molecule type" value="Transcribed_RNA"/>
</dbReference>
<comment type="subcellular location">
    <subcellularLocation>
        <location evidence="1 7">Endoplasmic reticulum membrane</location>
        <topology evidence="1 7">Multi-pass membrane protein</topology>
    </subcellularLocation>
</comment>
<dbReference type="InterPro" id="IPR017850">
    <property type="entry name" value="Alkaline_phosphatase_core_sf"/>
</dbReference>
<protein>
    <recommendedName>
        <fullName evidence="4 7">GPI ethanolamine phosphate transferase 1</fullName>
        <ecNumber evidence="7">2.-.-.-</ecNumber>
    </recommendedName>
</protein>
<name>A0A4P6D6C5_RHOPR</name>
<feature type="domain" description="GPI ethanolamine phosphate transferase 1 C-terminal" evidence="8">
    <location>
        <begin position="388"/>
        <end position="774"/>
    </location>
</feature>
<evidence type="ECO:0000256" key="5">
    <source>
        <dbReference type="ARBA" id="ARBA00022502"/>
    </source>
</evidence>
<feature type="transmembrane region" description="Helical" evidence="7">
    <location>
        <begin position="574"/>
        <end position="593"/>
    </location>
</feature>
<organism evidence="9">
    <name type="scientific">Rhodnius prolixus</name>
    <name type="common">Triatomid bug</name>
    <dbReference type="NCBI Taxonomy" id="13249"/>
    <lineage>
        <taxon>Eukaryota</taxon>
        <taxon>Metazoa</taxon>
        <taxon>Ecdysozoa</taxon>
        <taxon>Arthropoda</taxon>
        <taxon>Hexapoda</taxon>
        <taxon>Insecta</taxon>
        <taxon>Pterygota</taxon>
        <taxon>Neoptera</taxon>
        <taxon>Paraneoptera</taxon>
        <taxon>Hemiptera</taxon>
        <taxon>Heteroptera</taxon>
        <taxon>Panheteroptera</taxon>
        <taxon>Cimicomorpha</taxon>
        <taxon>Reduviidae</taxon>
        <taxon>Triatominae</taxon>
        <taxon>Rhodnius</taxon>
    </lineage>
</organism>
<accession>A0A4P6D6C5</accession>
<dbReference type="Pfam" id="PF04987">
    <property type="entry name" value="PigN"/>
    <property type="match status" value="1"/>
</dbReference>
<feature type="transmembrane region" description="Helical" evidence="7">
    <location>
        <begin position="599"/>
        <end position="623"/>
    </location>
</feature>
<evidence type="ECO:0000256" key="3">
    <source>
        <dbReference type="ARBA" id="ARBA00008400"/>
    </source>
</evidence>
<dbReference type="GO" id="GO:0005789">
    <property type="term" value="C:endoplasmic reticulum membrane"/>
    <property type="evidence" value="ECO:0007669"/>
    <property type="project" value="UniProtKB-SubCell"/>
</dbReference>
<feature type="transmembrane region" description="Helical" evidence="7">
    <location>
        <begin position="389"/>
        <end position="409"/>
    </location>
</feature>
<dbReference type="GO" id="GO:0051377">
    <property type="term" value="F:mannose-ethanolamine phosphotransferase activity"/>
    <property type="evidence" value="ECO:0007669"/>
    <property type="project" value="UniProtKB-UniRule"/>
</dbReference>
<sequence length="860" mass="99738">MWKLEVLGIIVHCMLLVSIFDIYKESFHSSEATYPKEAVADRVVMFVLTGLRPDIVYSTVEEIKTIPLWNEFKINGIIQSEVPTTSKNGFIALTTGINEGLLTVVPINRNIDTIFDRVNKTLYFGPKKSLDFSRGTTWTELNYNIDLNNHKFNDNDETIIKVQLSVKEIKESKIILIHLLRIIQSANTYECLYYQCVDIVVNLFDQIDGLYRLIENQMNNTAYLLIADHGMTKTGQFGGNTIEESETFLAIWGNGVAKADKVVLKQIQIANLISTLLGTDLPRNSLAKTPVSLLNISNEEKQLQNIYNALHLASIAIKSTKQIELVIKFLKYLSVEPFNGYNKMIEYEQIIRNSLKTNNVEGVKGIYEELEELSLYGIGKMKKIMSRMLFYLVNFTNVGWIVLIITWILNYYHKKFLTEDEKLKRTLPHKMKNKNWTTGLNTFFLVISILSFIFVVAHSWPIHYYFYWLLPMFIWYNVVHELYKWKYVTQLFTMNKLPEILLNLTLLILVYELLVWGLRYKFFLLIALSGVTIFLSIKCMLTTSSAILLLSITMSGLFLAISPFIPVQTKEINPYLLNLSGLIWIAAGIILTFQMRFTFLDYITTLLSIVHHICSLILMNIVFIRPNAKESYVTWYQLSTAILIPMMGGVLIMHRIKQLAICIASIFLLFSIRHESIVLFTLFIKIICWLLLENGEKKTPIKTNIDLPIIFTILILSSYYIMGNSEDLNFIDARFMNRFFKEHNQLYEYILLTVKHCLVLFVIQLLFTTIITKRGEDVQFIVAILLLNFIGYRYIIQLLVWPDFNNLSKQLTRHCLIQITITFLLVSFTLTKLITRISIITIYDKIKKKFKCPIIKKKSE</sequence>
<feature type="transmembrane region" description="Helical" evidence="7">
    <location>
        <begin position="635"/>
        <end position="656"/>
    </location>
</feature>
<feature type="transmembrane region" description="Helical" evidence="7">
    <location>
        <begin position="436"/>
        <end position="457"/>
    </location>
</feature>
<dbReference type="UniPathway" id="UPA00196"/>
<evidence type="ECO:0000313" key="9">
    <source>
        <dbReference type="EMBL" id="MOY45045.1"/>
    </source>
</evidence>
<keyword evidence="7" id="KW-0808">Transferase</keyword>
<dbReference type="PANTHER" id="PTHR12250">
    <property type="entry name" value="PHOSPHATIDYLINOSITOL GLYCAN, CLASS N"/>
    <property type="match status" value="1"/>
</dbReference>
<feature type="transmembrane region" description="Helical" evidence="7">
    <location>
        <begin position="704"/>
        <end position="722"/>
    </location>
</feature>
<evidence type="ECO:0000256" key="1">
    <source>
        <dbReference type="ARBA" id="ARBA00004477"/>
    </source>
</evidence>
<keyword evidence="5 7" id="KW-0337">GPI-anchor biosynthesis</keyword>
<evidence type="ECO:0000256" key="2">
    <source>
        <dbReference type="ARBA" id="ARBA00004687"/>
    </source>
</evidence>
<evidence type="ECO:0000256" key="4">
    <source>
        <dbReference type="ARBA" id="ARBA00020831"/>
    </source>
</evidence>